<evidence type="ECO:0000256" key="1">
    <source>
        <dbReference type="SAM" id="MobiDB-lite"/>
    </source>
</evidence>
<sequence length="223" mass="22629">MLTRTKGTLRRSVAPVARALAAAGVSPDLLTVSGLLLAILAAAAIASGRNLLGLALLLSSALCDILDGDVARATPGRSMRFGAFLDSTFDRIADALLLGGILIGKLEHGGGLEWPWAAAWILALTGGFLVSYARARAEGLGLPCAVGLADRTLRVVLIAVMLLLGHRSTGWLLALIALLAWITVVQRIAHVRRLALSSGGGGRCPEPGAPTPAPPAGGAGAAG</sequence>
<reference evidence="3" key="1">
    <citation type="submission" date="2019-03" db="EMBL/GenBank/DDBJ databases">
        <title>Lake Tanganyika Metagenome-Assembled Genomes (MAGs).</title>
        <authorList>
            <person name="Tran P."/>
        </authorList>
    </citation>
    <scope>NUCLEOTIDE SEQUENCE</scope>
    <source>
        <strain evidence="3">M_DeepCast_400m_m2_100</strain>
    </source>
</reference>
<dbReference type="GO" id="GO:0016020">
    <property type="term" value="C:membrane"/>
    <property type="evidence" value="ECO:0007669"/>
    <property type="project" value="InterPro"/>
</dbReference>
<gene>
    <name evidence="3" type="ORF">FJY75_01345</name>
</gene>
<dbReference type="AlphaFoldDB" id="A0A938BMT0"/>
<feature type="transmembrane region" description="Helical" evidence="2">
    <location>
        <begin position="20"/>
        <end position="45"/>
    </location>
</feature>
<feature type="region of interest" description="Disordered" evidence="1">
    <location>
        <begin position="198"/>
        <end position="223"/>
    </location>
</feature>
<dbReference type="GO" id="GO:0016780">
    <property type="term" value="F:phosphotransferase activity, for other substituted phosphate groups"/>
    <property type="evidence" value="ECO:0007669"/>
    <property type="project" value="InterPro"/>
</dbReference>
<dbReference type="Gene3D" id="1.20.120.1760">
    <property type="match status" value="1"/>
</dbReference>
<dbReference type="Pfam" id="PF01066">
    <property type="entry name" value="CDP-OH_P_transf"/>
    <property type="match status" value="1"/>
</dbReference>
<accession>A0A938BMT0</accession>
<name>A0A938BMT0_UNCEI</name>
<dbReference type="GO" id="GO:0008654">
    <property type="term" value="P:phospholipid biosynthetic process"/>
    <property type="evidence" value="ECO:0007669"/>
    <property type="project" value="InterPro"/>
</dbReference>
<evidence type="ECO:0000313" key="3">
    <source>
        <dbReference type="EMBL" id="MBM3316473.1"/>
    </source>
</evidence>
<dbReference type="InterPro" id="IPR000462">
    <property type="entry name" value="CDP-OH_P_trans"/>
</dbReference>
<evidence type="ECO:0000313" key="4">
    <source>
        <dbReference type="Proteomes" id="UP000748308"/>
    </source>
</evidence>
<feature type="transmembrane region" description="Helical" evidence="2">
    <location>
        <begin position="170"/>
        <end position="189"/>
    </location>
</feature>
<keyword evidence="2" id="KW-0812">Transmembrane</keyword>
<dbReference type="EMBL" id="VGIY01000015">
    <property type="protein sequence ID" value="MBM3316473.1"/>
    <property type="molecule type" value="Genomic_DNA"/>
</dbReference>
<protein>
    <submittedName>
        <fullName evidence="3">CDP-alcohol phosphatidyltransferase family protein</fullName>
    </submittedName>
</protein>
<proteinExistence type="predicted"/>
<evidence type="ECO:0000256" key="2">
    <source>
        <dbReference type="SAM" id="Phobius"/>
    </source>
</evidence>
<organism evidence="3 4">
    <name type="scientific">Eiseniibacteriota bacterium</name>
    <dbReference type="NCBI Taxonomy" id="2212470"/>
    <lineage>
        <taxon>Bacteria</taxon>
        <taxon>Candidatus Eiseniibacteriota</taxon>
    </lineage>
</organism>
<keyword evidence="2" id="KW-1133">Transmembrane helix</keyword>
<feature type="transmembrane region" description="Helical" evidence="2">
    <location>
        <begin position="114"/>
        <end position="133"/>
    </location>
</feature>
<dbReference type="Proteomes" id="UP000748308">
    <property type="component" value="Unassembled WGS sequence"/>
</dbReference>
<keyword evidence="2" id="KW-0472">Membrane</keyword>
<comment type="caution">
    <text evidence="3">The sequence shown here is derived from an EMBL/GenBank/DDBJ whole genome shotgun (WGS) entry which is preliminary data.</text>
</comment>
<dbReference type="InterPro" id="IPR043130">
    <property type="entry name" value="CDP-OH_PTrfase_TM_dom"/>
</dbReference>